<evidence type="ECO:0000313" key="4">
    <source>
        <dbReference type="Proteomes" id="UP000239406"/>
    </source>
</evidence>
<evidence type="ECO:0000313" key="5">
    <source>
        <dbReference type="Proteomes" id="UP000294772"/>
    </source>
</evidence>
<reference evidence="2 4" key="1">
    <citation type="submission" date="2018-02" db="EMBL/GenBank/DDBJ databases">
        <title>Reclassifiation of [Polyangium] brachysporum DSM 7029 as Guopingzhaonella breviflexa gen. nov., sp. nov., a member of the family Comamonadaceae.</title>
        <authorList>
            <person name="Tang B."/>
        </authorList>
    </citation>
    <scope>NUCLEOTIDE SEQUENCE [LARGE SCALE GENOMIC DNA]</scope>
    <source>
        <strain evidence="2 4">DSM 15344</strain>
    </source>
</reference>
<dbReference type="InterPro" id="IPR029058">
    <property type="entry name" value="AB_hydrolase_fold"/>
</dbReference>
<dbReference type="EMBL" id="SLXF01000003">
    <property type="protein sequence ID" value="TCP08119.1"/>
    <property type="molecule type" value="Genomic_DNA"/>
</dbReference>
<accession>A0A2S5T5J7</accession>
<dbReference type="Pfam" id="PF12146">
    <property type="entry name" value="Hydrolase_4"/>
    <property type="match status" value="1"/>
</dbReference>
<sequence>MNAQTERETIAGPAGALECALDGPRQGARGLAVIAHPHPLHGGTMDNKVVQTVARAFVQQGWRTARFNFRGVGGSAGQWDEGRGEIDDMMAVIVHYRRDGEPLALAGFSFGAYVASQAARRVGHDQVAHLVLVGPATRNFEVAEVPARTLVIHGEQDDVVPLAATLDWARPQSLPVVVVPGVGHFFHGQLPLLKNLVVRALA</sequence>
<reference evidence="3 5" key="2">
    <citation type="submission" date="2019-03" db="EMBL/GenBank/DDBJ databases">
        <title>Genomic Encyclopedia of Type Strains, Phase IV (KMG-IV): sequencing the most valuable type-strain genomes for metagenomic binning, comparative biology and taxonomic classification.</title>
        <authorList>
            <person name="Goeker M."/>
        </authorList>
    </citation>
    <scope>NUCLEOTIDE SEQUENCE [LARGE SCALE GENOMIC DNA]</scope>
    <source>
        <strain evidence="3 5">DSM 15264</strain>
    </source>
</reference>
<evidence type="ECO:0000313" key="2">
    <source>
        <dbReference type="EMBL" id="PPE70222.1"/>
    </source>
</evidence>
<evidence type="ECO:0000313" key="3">
    <source>
        <dbReference type="EMBL" id="TCP08119.1"/>
    </source>
</evidence>
<dbReference type="SUPFAM" id="SSF53474">
    <property type="entry name" value="alpha/beta-Hydrolases"/>
    <property type="match status" value="1"/>
</dbReference>
<dbReference type="GO" id="GO:0016787">
    <property type="term" value="F:hydrolase activity"/>
    <property type="evidence" value="ECO:0007669"/>
    <property type="project" value="UniProtKB-KW"/>
</dbReference>
<dbReference type="Gene3D" id="3.40.50.1820">
    <property type="entry name" value="alpha/beta hydrolase"/>
    <property type="match status" value="1"/>
</dbReference>
<dbReference type="OrthoDB" id="9800435at2"/>
<evidence type="ECO:0000259" key="1">
    <source>
        <dbReference type="Pfam" id="PF12146"/>
    </source>
</evidence>
<protein>
    <submittedName>
        <fullName evidence="2">Alpha/beta hydrolase</fullName>
    </submittedName>
</protein>
<gene>
    <name evidence="2" type="ORF">C1702_08170</name>
    <name evidence="3" type="ORF">EV676_103152</name>
</gene>
<dbReference type="EMBL" id="PSNY01000007">
    <property type="protein sequence ID" value="PPE70222.1"/>
    <property type="molecule type" value="Genomic_DNA"/>
</dbReference>
<dbReference type="Proteomes" id="UP000239406">
    <property type="component" value="Unassembled WGS sequence"/>
</dbReference>
<keyword evidence="2" id="KW-0378">Hydrolase</keyword>
<proteinExistence type="predicted"/>
<dbReference type="PANTHER" id="PTHR42103">
    <property type="entry name" value="ALPHA/BETA-HYDROLASES SUPERFAMILY PROTEIN"/>
    <property type="match status" value="1"/>
</dbReference>
<dbReference type="InterPro" id="IPR022742">
    <property type="entry name" value="Hydrolase_4"/>
</dbReference>
<dbReference type="AlphaFoldDB" id="A0A2S5T5J7"/>
<dbReference type="Proteomes" id="UP000294772">
    <property type="component" value="Unassembled WGS sequence"/>
</dbReference>
<name>A0A2S5T5J7_9BURK</name>
<organism evidence="2 4">
    <name type="scientific">Caldimonas thermodepolymerans</name>
    <dbReference type="NCBI Taxonomy" id="215580"/>
    <lineage>
        <taxon>Bacteria</taxon>
        <taxon>Pseudomonadati</taxon>
        <taxon>Pseudomonadota</taxon>
        <taxon>Betaproteobacteria</taxon>
        <taxon>Burkholderiales</taxon>
        <taxon>Sphaerotilaceae</taxon>
        <taxon>Caldimonas</taxon>
    </lineage>
</organism>
<comment type="caution">
    <text evidence="2">The sequence shown here is derived from an EMBL/GenBank/DDBJ whole genome shotgun (WGS) entry which is preliminary data.</text>
</comment>
<dbReference type="RefSeq" id="WP_104357197.1">
    <property type="nucleotide sequence ID" value="NZ_CALFFA010000006.1"/>
</dbReference>
<feature type="domain" description="Serine aminopeptidase S33" evidence="1">
    <location>
        <begin position="40"/>
        <end position="138"/>
    </location>
</feature>
<keyword evidence="4" id="KW-1185">Reference proteome</keyword>
<dbReference type="PANTHER" id="PTHR42103:SF2">
    <property type="entry name" value="AB HYDROLASE-1 DOMAIN-CONTAINING PROTEIN"/>
    <property type="match status" value="1"/>
</dbReference>